<organism evidence="1">
    <name type="scientific">Pithovirus LCPAC102</name>
    <dbReference type="NCBI Taxonomy" id="2506587"/>
    <lineage>
        <taxon>Viruses</taxon>
        <taxon>Pithoviruses</taxon>
    </lineage>
</organism>
<sequence length="274" mass="32352">MIHHIKDIKDMEHIVTECKFIKSKHCEKIKLKLLSLQQKGHFIKRNSEMSSLGHASYMDSNIKDKCKSYFNKVKHTNNLLWHNFKPVYINLIKKLESTMDIKCIYPTENDYINTTLDHNYSDLINIKTKSSKDFKLALPGFHIFHGDTWLGNGWPIASLHVDKQFDKIIFPSHLEFDKSKVFSFTILISSVSYSGLYIYDMTENDIKYPLSPLALSLRNEKRYKIKYKSKYMYIHDGLHFHMISEFNSKPDDNRITLQGHGIYCITTGCYWIYW</sequence>
<reference evidence="1" key="1">
    <citation type="journal article" date="2019" name="MBio">
        <title>Virus Genomes from Deep Sea Sediments Expand the Ocean Megavirome and Support Independent Origins of Viral Gigantism.</title>
        <authorList>
            <person name="Backstrom D."/>
            <person name="Yutin N."/>
            <person name="Jorgensen S.L."/>
            <person name="Dharamshi J."/>
            <person name="Homa F."/>
            <person name="Zaremba-Niedwiedzka K."/>
            <person name="Spang A."/>
            <person name="Wolf Y.I."/>
            <person name="Koonin E.V."/>
            <person name="Ettema T.J."/>
        </authorList>
    </citation>
    <scope>NUCLEOTIDE SEQUENCE</scope>
</reference>
<proteinExistence type="predicted"/>
<accession>A0A481Z343</accession>
<name>A0A481Z343_9VIRU</name>
<protein>
    <submittedName>
        <fullName evidence="1">Uncharacterized protein</fullName>
    </submittedName>
</protein>
<evidence type="ECO:0000313" key="1">
    <source>
        <dbReference type="EMBL" id="QBK90166.1"/>
    </source>
</evidence>
<gene>
    <name evidence="1" type="ORF">LCPAC102_00760</name>
</gene>
<dbReference type="EMBL" id="MK500467">
    <property type="protein sequence ID" value="QBK90166.1"/>
    <property type="molecule type" value="Genomic_DNA"/>
</dbReference>